<comment type="caution">
    <text evidence="1">The sequence shown here is derived from an EMBL/GenBank/DDBJ whole genome shotgun (WGS) entry which is preliminary data.</text>
</comment>
<accession>A0ABD2PTT6</accession>
<dbReference type="AlphaFoldDB" id="A0ABD2PTT6"/>
<name>A0ABD2PTT6_9PLAT</name>
<dbReference type="EMBL" id="JBJKFK010002623">
    <property type="protein sequence ID" value="KAL3310835.1"/>
    <property type="molecule type" value="Genomic_DNA"/>
</dbReference>
<dbReference type="Proteomes" id="UP001626550">
    <property type="component" value="Unassembled WGS sequence"/>
</dbReference>
<reference evidence="1 2" key="1">
    <citation type="submission" date="2024-11" db="EMBL/GenBank/DDBJ databases">
        <title>Adaptive evolution of stress response genes in parasites aligns with host niche diversity.</title>
        <authorList>
            <person name="Hahn C."/>
            <person name="Resl P."/>
        </authorList>
    </citation>
    <scope>NUCLEOTIDE SEQUENCE [LARGE SCALE GENOMIC DNA]</scope>
    <source>
        <strain evidence="1">EGGRZ-B1_66</strain>
        <tissue evidence="1">Body</tissue>
    </source>
</reference>
<gene>
    <name evidence="1" type="ORF">Ciccas_010590</name>
</gene>
<protein>
    <submittedName>
        <fullName evidence="1">Uncharacterized protein</fullName>
    </submittedName>
</protein>
<sequence length="232" mass="27016">MSQLMDVNLPNMDSDSYSAKVPFLENDLASFLDHFHSCSDFKRFFSKGDAGIAVIRAIFYPIPFEEIYAIRQKYLNPVRPQKFVIDQKKIQLEQLITKFSNSTTDEEKVNTYINVCKIALEATICRNVQAEKMVEFFQICYDGIKSGSPLANDSMVTQLFQEEDVFKKQEAIKKWCEKLSYLDTRWADLVEKKNFTEQLVEIHENRYFCIQVLIKSAQILMTAHRCPMCTLL</sequence>
<organism evidence="1 2">
    <name type="scientific">Cichlidogyrus casuarinus</name>
    <dbReference type="NCBI Taxonomy" id="1844966"/>
    <lineage>
        <taxon>Eukaryota</taxon>
        <taxon>Metazoa</taxon>
        <taxon>Spiralia</taxon>
        <taxon>Lophotrochozoa</taxon>
        <taxon>Platyhelminthes</taxon>
        <taxon>Monogenea</taxon>
        <taxon>Monopisthocotylea</taxon>
        <taxon>Dactylogyridea</taxon>
        <taxon>Ancyrocephalidae</taxon>
        <taxon>Cichlidogyrus</taxon>
    </lineage>
</organism>
<keyword evidence="2" id="KW-1185">Reference proteome</keyword>
<evidence type="ECO:0000313" key="2">
    <source>
        <dbReference type="Proteomes" id="UP001626550"/>
    </source>
</evidence>
<evidence type="ECO:0000313" key="1">
    <source>
        <dbReference type="EMBL" id="KAL3310835.1"/>
    </source>
</evidence>
<proteinExistence type="predicted"/>